<protein>
    <submittedName>
        <fullName evidence="2">Uncharacterized protein</fullName>
    </submittedName>
</protein>
<comment type="caution">
    <text evidence="2">The sequence shown here is derived from an EMBL/GenBank/DDBJ whole genome shotgun (WGS) entry which is preliminary data.</text>
</comment>
<feature type="compositionally biased region" description="Low complexity" evidence="1">
    <location>
        <begin position="39"/>
        <end position="53"/>
    </location>
</feature>
<sequence>MPVGGGDVVALSPAVGPGVVLDDGVPAEPEVVPASGPHPASRAAPTRTPMTPRTTRRTRLPSLSRSDPTSRDPRVILLDATAVPLPNGEKTATAGADHPARLDPDDGTRRQ</sequence>
<evidence type="ECO:0000256" key="1">
    <source>
        <dbReference type="SAM" id="MobiDB-lite"/>
    </source>
</evidence>
<feature type="region of interest" description="Disordered" evidence="1">
    <location>
        <begin position="1"/>
        <end position="111"/>
    </location>
</feature>
<accession>A0A512SZ96</accession>
<reference evidence="2 3" key="1">
    <citation type="submission" date="2019-07" db="EMBL/GenBank/DDBJ databases">
        <title>Whole genome shotgun sequence of Knoellia locipacati NBRC 109775.</title>
        <authorList>
            <person name="Hosoyama A."/>
            <person name="Uohara A."/>
            <person name="Ohji S."/>
            <person name="Ichikawa N."/>
        </authorList>
    </citation>
    <scope>NUCLEOTIDE SEQUENCE [LARGE SCALE GENOMIC DNA]</scope>
    <source>
        <strain evidence="2 3">NBRC 109775</strain>
    </source>
</reference>
<dbReference type="Proteomes" id="UP000321793">
    <property type="component" value="Unassembled WGS sequence"/>
</dbReference>
<feature type="compositionally biased region" description="Basic and acidic residues" evidence="1">
    <location>
        <begin position="98"/>
        <end position="111"/>
    </location>
</feature>
<dbReference type="EMBL" id="BKBA01000004">
    <property type="protein sequence ID" value="GEQ13288.1"/>
    <property type="molecule type" value="Genomic_DNA"/>
</dbReference>
<dbReference type="AlphaFoldDB" id="A0A512SZ96"/>
<proteinExistence type="predicted"/>
<gene>
    <name evidence="2" type="ORF">KLO01_13350</name>
</gene>
<keyword evidence="3" id="KW-1185">Reference proteome</keyword>
<feature type="compositionally biased region" description="Low complexity" evidence="1">
    <location>
        <begin position="13"/>
        <end position="27"/>
    </location>
</feature>
<organism evidence="2 3">
    <name type="scientific">Knoellia locipacati</name>
    <dbReference type="NCBI Taxonomy" id="882824"/>
    <lineage>
        <taxon>Bacteria</taxon>
        <taxon>Bacillati</taxon>
        <taxon>Actinomycetota</taxon>
        <taxon>Actinomycetes</taxon>
        <taxon>Micrococcales</taxon>
        <taxon>Intrasporangiaceae</taxon>
        <taxon>Knoellia</taxon>
    </lineage>
</organism>
<evidence type="ECO:0000313" key="3">
    <source>
        <dbReference type="Proteomes" id="UP000321793"/>
    </source>
</evidence>
<evidence type="ECO:0000313" key="2">
    <source>
        <dbReference type="EMBL" id="GEQ13288.1"/>
    </source>
</evidence>
<name>A0A512SZ96_9MICO</name>